<comment type="similarity">
    <text evidence="5">Belongs to the 4-toluene sulfonate uptake permease (TSUP) (TC 2.A.102) family.</text>
</comment>
<dbReference type="PANTHER" id="PTHR43483">
    <property type="entry name" value="MEMBRANE TRANSPORTER PROTEIN HI_0806-RELATED"/>
    <property type="match status" value="1"/>
</dbReference>
<dbReference type="Proteomes" id="UP000243255">
    <property type="component" value="Unassembled WGS sequence"/>
</dbReference>
<sequence length="299" mass="31601">MVTILRGLLIAFGALFGGAYVKDYAKSRKQNKLGEENIFKAIGIGLGTDFFDTLGIGAFAPTIACLKVFKQNVDDRLIPGTLNVAHTIPVIIEALIFTTVIKVDPVTLLSLLGAAVLGSYIGAGIISKMDERKIQLVMGIALAITAVLMLLSHPSINLMPGGGEETGLTGIKLIAGIIGNFILGALMTAGIGLYAPCMAMVYFLGMSSKVAFPIMMGSCALLMPVASIKFIKEEAYSRKTAMGITIGGSIGVFIAAFLVGNMPMNLLKYLVILVIAYTSIQMLKSALKSKEEVNEKLSA</sequence>
<evidence type="ECO:0000256" key="4">
    <source>
        <dbReference type="ARBA" id="ARBA00023136"/>
    </source>
</evidence>
<dbReference type="STRING" id="1121321.SAMN04488530_101150"/>
<keyword evidence="2 5" id="KW-0812">Transmembrane</keyword>
<organism evidence="6 7">
    <name type="scientific">Asaccharospora irregularis DSM 2635</name>
    <dbReference type="NCBI Taxonomy" id="1121321"/>
    <lineage>
        <taxon>Bacteria</taxon>
        <taxon>Bacillati</taxon>
        <taxon>Bacillota</taxon>
        <taxon>Clostridia</taxon>
        <taxon>Peptostreptococcales</taxon>
        <taxon>Peptostreptococcaceae</taxon>
        <taxon>Asaccharospora</taxon>
    </lineage>
</organism>
<dbReference type="RefSeq" id="WP_073123262.1">
    <property type="nucleotide sequence ID" value="NZ_BAABCH010000027.1"/>
</dbReference>
<evidence type="ECO:0000256" key="1">
    <source>
        <dbReference type="ARBA" id="ARBA00004141"/>
    </source>
</evidence>
<name>A0A1M5JHR0_9FIRM</name>
<feature type="transmembrane region" description="Helical" evidence="5">
    <location>
        <begin position="133"/>
        <end position="152"/>
    </location>
</feature>
<keyword evidence="4 5" id="KW-0472">Membrane</keyword>
<evidence type="ECO:0000256" key="3">
    <source>
        <dbReference type="ARBA" id="ARBA00022989"/>
    </source>
</evidence>
<reference evidence="7" key="1">
    <citation type="submission" date="2016-11" db="EMBL/GenBank/DDBJ databases">
        <authorList>
            <person name="Varghese N."/>
            <person name="Submissions S."/>
        </authorList>
    </citation>
    <scope>NUCLEOTIDE SEQUENCE [LARGE SCALE GENOMIC DNA]</scope>
    <source>
        <strain evidence="7">DSM 2635</strain>
    </source>
</reference>
<dbReference type="PANTHER" id="PTHR43483:SF3">
    <property type="entry name" value="MEMBRANE TRANSPORTER PROTEIN HI_0806-RELATED"/>
    <property type="match status" value="1"/>
</dbReference>
<dbReference type="GO" id="GO:0005886">
    <property type="term" value="C:plasma membrane"/>
    <property type="evidence" value="ECO:0007669"/>
    <property type="project" value="UniProtKB-SubCell"/>
</dbReference>
<protein>
    <recommendedName>
        <fullName evidence="5">Probable membrane transporter protein</fullName>
    </recommendedName>
</protein>
<dbReference type="Pfam" id="PF01925">
    <property type="entry name" value="TauE"/>
    <property type="match status" value="2"/>
</dbReference>
<evidence type="ECO:0000313" key="6">
    <source>
        <dbReference type="EMBL" id="SHG40048.1"/>
    </source>
</evidence>
<proteinExistence type="inferred from homology"/>
<accession>A0A1M5JHR0</accession>
<dbReference type="InterPro" id="IPR002781">
    <property type="entry name" value="TM_pro_TauE-like"/>
</dbReference>
<feature type="transmembrane region" description="Helical" evidence="5">
    <location>
        <begin position="210"/>
        <end position="228"/>
    </location>
</feature>
<keyword evidence="7" id="KW-1185">Reference proteome</keyword>
<feature type="transmembrane region" description="Helical" evidence="5">
    <location>
        <begin position="240"/>
        <end position="260"/>
    </location>
</feature>
<feature type="transmembrane region" description="Helical" evidence="5">
    <location>
        <begin position="173"/>
        <end position="204"/>
    </location>
</feature>
<dbReference type="AlphaFoldDB" id="A0A1M5JHR0"/>
<feature type="transmembrane region" description="Helical" evidence="5">
    <location>
        <begin position="266"/>
        <end position="283"/>
    </location>
</feature>
<dbReference type="OrthoDB" id="357960at2"/>
<feature type="transmembrane region" description="Helical" evidence="5">
    <location>
        <begin position="108"/>
        <end position="127"/>
    </location>
</feature>
<dbReference type="EMBL" id="FQWX01000001">
    <property type="protein sequence ID" value="SHG40048.1"/>
    <property type="molecule type" value="Genomic_DNA"/>
</dbReference>
<comment type="subcellular location">
    <subcellularLocation>
        <location evidence="5">Cell membrane</location>
        <topology evidence="5">Multi-pass membrane protein</topology>
    </subcellularLocation>
    <subcellularLocation>
        <location evidence="1">Membrane</location>
        <topology evidence="1">Multi-pass membrane protein</topology>
    </subcellularLocation>
</comment>
<keyword evidence="5" id="KW-1003">Cell membrane</keyword>
<evidence type="ECO:0000256" key="5">
    <source>
        <dbReference type="RuleBase" id="RU363041"/>
    </source>
</evidence>
<evidence type="ECO:0000256" key="2">
    <source>
        <dbReference type="ARBA" id="ARBA00022692"/>
    </source>
</evidence>
<gene>
    <name evidence="6" type="ORF">SAMN04488530_101150</name>
</gene>
<evidence type="ECO:0000313" key="7">
    <source>
        <dbReference type="Proteomes" id="UP000243255"/>
    </source>
</evidence>
<keyword evidence="3 5" id="KW-1133">Transmembrane helix</keyword>